<feature type="transmembrane region" description="Helical" evidence="13">
    <location>
        <begin position="191"/>
        <end position="209"/>
    </location>
</feature>
<evidence type="ECO:0000256" key="12">
    <source>
        <dbReference type="ARBA" id="ARBA00023224"/>
    </source>
</evidence>
<sequence length="307" mass="34834">MLPSDLIFGFFLISQICIGVFGNSLLFVLYTYAFLIRPHLKKPIDVIFLHLSLVNILTITFRLVPDIASSFGVRHFLDSVGCKTVLYTYRVTRGLSICTTSLLSVFQAVTMSPSHSKFAWLKSKLSKWILPCLLCFWIINLLIYIHSIRATEASGNVTAVGSGYAHAYCQTQPLNRHYSAALLSVMVLRDLLFVVLMICASLCMVTHLCRHLRNAQHIHSPRLSSQTPPENRATHRILVLVLCFVFFYCANNFITFYLLYRTEKRPELEKITGIVASCYPALCPYVLMKNNKMISNLLLAIQRVPFA</sequence>
<comment type="subcellular location">
    <subcellularLocation>
        <location evidence="2 13">Cell membrane</location>
        <topology evidence="2 13">Multi-pass membrane protein</topology>
    </subcellularLocation>
</comment>
<dbReference type="GO" id="GO:0007606">
    <property type="term" value="P:sensory perception of chemical stimulus"/>
    <property type="evidence" value="ECO:0007669"/>
    <property type="project" value="UniProtKB-ARBA"/>
</dbReference>
<dbReference type="InterPro" id="IPR004072">
    <property type="entry name" value="Vmron_rcpt_1"/>
</dbReference>
<evidence type="ECO:0000256" key="3">
    <source>
        <dbReference type="ARBA" id="ARBA00010663"/>
    </source>
</evidence>
<reference evidence="15" key="2">
    <citation type="submission" date="2025-08" db="UniProtKB">
        <authorList>
            <consortium name="Ensembl"/>
        </authorList>
    </citation>
    <scope>IDENTIFICATION</scope>
    <source>
        <strain evidence="15">Thorbecke</strain>
    </source>
</reference>
<evidence type="ECO:0000256" key="4">
    <source>
        <dbReference type="ARBA" id="ARBA00022475"/>
    </source>
</evidence>
<comment type="function">
    <text evidence="1">Putative pheromone receptor.</text>
</comment>
<keyword evidence="16" id="KW-1185">Reference proteome</keyword>
<evidence type="ECO:0000256" key="6">
    <source>
        <dbReference type="ARBA" id="ARBA00022692"/>
    </source>
</evidence>
<dbReference type="Pfam" id="PF03402">
    <property type="entry name" value="V1R"/>
    <property type="match status" value="1"/>
</dbReference>
<dbReference type="AlphaFoldDB" id="A0A5F9CD39"/>
<evidence type="ECO:0000256" key="5">
    <source>
        <dbReference type="ARBA" id="ARBA00022507"/>
    </source>
</evidence>
<gene>
    <name evidence="15" type="primary">ORYCUNV1R1672</name>
</gene>
<feature type="domain" description="G-protein coupled receptors family 1 profile" evidence="14">
    <location>
        <begin position="22"/>
        <end position="287"/>
    </location>
</feature>
<keyword evidence="11" id="KW-0325">Glycoprotein</keyword>
<dbReference type="CTD" id="100311285"/>
<organism evidence="15 16">
    <name type="scientific">Oryctolagus cuniculus</name>
    <name type="common">Rabbit</name>
    <dbReference type="NCBI Taxonomy" id="9986"/>
    <lineage>
        <taxon>Eukaryota</taxon>
        <taxon>Metazoa</taxon>
        <taxon>Chordata</taxon>
        <taxon>Craniata</taxon>
        <taxon>Vertebrata</taxon>
        <taxon>Euteleostomi</taxon>
        <taxon>Mammalia</taxon>
        <taxon>Eutheria</taxon>
        <taxon>Euarchontoglires</taxon>
        <taxon>Glires</taxon>
        <taxon>Lagomorpha</taxon>
        <taxon>Leporidae</taxon>
        <taxon>Oryctolagus</taxon>
    </lineage>
</organism>
<dbReference type="GeneID" id="100311285"/>
<keyword evidence="9 13" id="KW-0472">Membrane</keyword>
<feature type="transmembrane region" description="Helical" evidence="13">
    <location>
        <begin position="125"/>
        <end position="145"/>
    </location>
</feature>
<dbReference type="Ensembl" id="ENSOCUT00000054346.1">
    <property type="protein sequence ID" value="ENSOCUP00000031499.1"/>
    <property type="gene ID" value="ENSOCUG00000034953.1"/>
</dbReference>
<feature type="transmembrane region" description="Helical" evidence="13">
    <location>
        <begin position="6"/>
        <end position="35"/>
    </location>
</feature>
<dbReference type="GO" id="GO:0016503">
    <property type="term" value="F:pheromone receptor activity"/>
    <property type="evidence" value="ECO:0007669"/>
    <property type="project" value="InterPro"/>
</dbReference>
<evidence type="ECO:0000256" key="1">
    <source>
        <dbReference type="ARBA" id="ARBA00003878"/>
    </source>
</evidence>
<evidence type="ECO:0000313" key="16">
    <source>
        <dbReference type="Proteomes" id="UP000001811"/>
    </source>
</evidence>
<keyword evidence="5 13" id="KW-0589">Pheromone response</keyword>
<dbReference type="RefSeq" id="NP_001160833.1">
    <property type="nucleotide sequence ID" value="NM_001167361.1"/>
</dbReference>
<dbReference type="GeneTree" id="ENSGT00960000186612"/>
<accession>A0A5F9CD39</accession>
<dbReference type="InParanoid" id="A0A5F9CD39"/>
<keyword evidence="8 13" id="KW-0297">G-protein coupled receptor</keyword>
<dbReference type="Gene3D" id="1.20.1070.10">
    <property type="entry name" value="Rhodopsin 7-helix transmembrane proteins"/>
    <property type="match status" value="1"/>
</dbReference>
<evidence type="ECO:0000256" key="9">
    <source>
        <dbReference type="ARBA" id="ARBA00023136"/>
    </source>
</evidence>
<proteinExistence type="inferred from homology"/>
<dbReference type="PRINTS" id="PR01534">
    <property type="entry name" value="VOMERONASL1R"/>
</dbReference>
<evidence type="ECO:0000256" key="7">
    <source>
        <dbReference type="ARBA" id="ARBA00022989"/>
    </source>
</evidence>
<dbReference type="SUPFAM" id="SSF81321">
    <property type="entry name" value="Family A G protein-coupled receptor-like"/>
    <property type="match status" value="1"/>
</dbReference>
<keyword evidence="6 13" id="KW-0812">Transmembrane</keyword>
<feature type="transmembrane region" description="Helical" evidence="13">
    <location>
        <begin position="271"/>
        <end position="288"/>
    </location>
</feature>
<keyword evidence="10 13" id="KW-0675">Receptor</keyword>
<evidence type="ECO:0000256" key="11">
    <source>
        <dbReference type="ARBA" id="ARBA00023180"/>
    </source>
</evidence>
<dbReference type="PROSITE" id="PS50262">
    <property type="entry name" value="G_PROTEIN_RECEP_F1_2"/>
    <property type="match status" value="1"/>
</dbReference>
<evidence type="ECO:0000256" key="13">
    <source>
        <dbReference type="RuleBase" id="RU364061"/>
    </source>
</evidence>
<keyword evidence="7 13" id="KW-1133">Transmembrane helix</keyword>
<dbReference type="PANTHER" id="PTHR24062">
    <property type="entry name" value="VOMERONASAL TYPE-1 RECEPTOR"/>
    <property type="match status" value="1"/>
</dbReference>
<dbReference type="Proteomes" id="UP000001811">
    <property type="component" value="Unplaced"/>
</dbReference>
<feature type="transmembrane region" description="Helical" evidence="13">
    <location>
        <begin position="237"/>
        <end position="259"/>
    </location>
</feature>
<feature type="transmembrane region" description="Helical" evidence="13">
    <location>
        <begin position="47"/>
        <end position="64"/>
    </location>
</feature>
<evidence type="ECO:0000256" key="8">
    <source>
        <dbReference type="ARBA" id="ARBA00023040"/>
    </source>
</evidence>
<evidence type="ECO:0000259" key="14">
    <source>
        <dbReference type="PROSITE" id="PS50262"/>
    </source>
</evidence>
<reference evidence="15 16" key="1">
    <citation type="journal article" date="2011" name="Nature">
        <title>A high-resolution map of human evolutionary constraint using 29 mammals.</title>
        <authorList>
            <person name="Lindblad-Toh K."/>
            <person name="Garber M."/>
            <person name="Zuk O."/>
            <person name="Lin M.F."/>
            <person name="Parker B.J."/>
            <person name="Washietl S."/>
            <person name="Kheradpour P."/>
            <person name="Ernst J."/>
            <person name="Jordan G."/>
            <person name="Mauceli E."/>
            <person name="Ward L.D."/>
            <person name="Lowe C.B."/>
            <person name="Holloway A.K."/>
            <person name="Clamp M."/>
            <person name="Gnerre S."/>
            <person name="Alfoldi J."/>
            <person name="Beal K."/>
            <person name="Chang J."/>
            <person name="Clawson H."/>
            <person name="Cuff J."/>
            <person name="Di Palma F."/>
            <person name="Fitzgerald S."/>
            <person name="Flicek P."/>
            <person name="Guttman M."/>
            <person name="Hubisz M.J."/>
            <person name="Jaffe D.B."/>
            <person name="Jungreis I."/>
            <person name="Kent W.J."/>
            <person name="Kostka D."/>
            <person name="Lara M."/>
            <person name="Martins A.L."/>
            <person name="Massingham T."/>
            <person name="Moltke I."/>
            <person name="Raney B.J."/>
            <person name="Rasmussen M.D."/>
            <person name="Robinson J."/>
            <person name="Stark A."/>
            <person name="Vilella A.J."/>
            <person name="Wen J."/>
            <person name="Xie X."/>
            <person name="Zody M.C."/>
            <person name="Baldwin J."/>
            <person name="Bloom T."/>
            <person name="Chin C.W."/>
            <person name="Heiman D."/>
            <person name="Nicol R."/>
            <person name="Nusbaum C."/>
            <person name="Young S."/>
            <person name="Wilkinson J."/>
            <person name="Worley K.C."/>
            <person name="Kovar C.L."/>
            <person name="Muzny D.M."/>
            <person name="Gibbs R.A."/>
            <person name="Cree A."/>
            <person name="Dihn H.H."/>
            <person name="Fowler G."/>
            <person name="Jhangiani S."/>
            <person name="Joshi V."/>
            <person name="Lee S."/>
            <person name="Lewis L.R."/>
            <person name="Nazareth L.V."/>
            <person name="Okwuonu G."/>
            <person name="Santibanez J."/>
            <person name="Warren W.C."/>
            <person name="Mardis E.R."/>
            <person name="Weinstock G.M."/>
            <person name="Wilson R.K."/>
            <person name="Delehaunty K."/>
            <person name="Dooling D."/>
            <person name="Fronik C."/>
            <person name="Fulton L."/>
            <person name="Fulton B."/>
            <person name="Graves T."/>
            <person name="Minx P."/>
            <person name="Sodergren E."/>
            <person name="Birney E."/>
            <person name="Margulies E.H."/>
            <person name="Herrero J."/>
            <person name="Green E.D."/>
            <person name="Haussler D."/>
            <person name="Siepel A."/>
            <person name="Goldman N."/>
            <person name="Pollard K.S."/>
            <person name="Pedersen J.S."/>
            <person name="Lander E.S."/>
            <person name="Kellis M."/>
        </authorList>
    </citation>
    <scope>NUCLEOTIDE SEQUENCE [LARGE SCALE GENOMIC DNA]</scope>
    <source>
        <strain evidence="16">Thorbecke</strain>
    </source>
</reference>
<keyword evidence="12 13" id="KW-0807">Transducer</keyword>
<dbReference type="GO" id="GO:0005886">
    <property type="term" value="C:plasma membrane"/>
    <property type="evidence" value="ECO:0007669"/>
    <property type="project" value="UniProtKB-SubCell"/>
</dbReference>
<dbReference type="FunFam" id="1.20.1070.10:FF:000033">
    <property type="entry name" value="Vomeronasal type-1 receptor"/>
    <property type="match status" value="1"/>
</dbReference>
<name>A0A5F9CD39_RABIT</name>
<evidence type="ECO:0000313" key="15">
    <source>
        <dbReference type="Ensembl" id="ENSOCUP00000031499.1"/>
    </source>
</evidence>
<dbReference type="InterPro" id="IPR017452">
    <property type="entry name" value="GPCR_Rhodpsn_7TM"/>
</dbReference>
<evidence type="ECO:0000256" key="10">
    <source>
        <dbReference type="ARBA" id="ARBA00023170"/>
    </source>
</evidence>
<comment type="similarity">
    <text evidence="3 13">Belongs to the G-protein coupled receptor 1 family.</text>
</comment>
<protein>
    <recommendedName>
        <fullName evidence="13">Vomeronasal type-1 receptor</fullName>
    </recommendedName>
</protein>
<dbReference type="KEGG" id="ocu:100311285"/>
<keyword evidence="4 13" id="KW-1003">Cell membrane</keyword>
<dbReference type="GO" id="GO:0019236">
    <property type="term" value="P:response to pheromone"/>
    <property type="evidence" value="ECO:0007669"/>
    <property type="project" value="UniProtKB-KW"/>
</dbReference>
<dbReference type="OrthoDB" id="9606139at2759"/>
<reference evidence="15" key="3">
    <citation type="submission" date="2025-09" db="UniProtKB">
        <authorList>
            <consortium name="Ensembl"/>
        </authorList>
    </citation>
    <scope>IDENTIFICATION</scope>
    <source>
        <strain evidence="15">Thorbecke</strain>
    </source>
</reference>
<evidence type="ECO:0000256" key="2">
    <source>
        <dbReference type="ARBA" id="ARBA00004651"/>
    </source>
</evidence>
<feature type="transmembrane region" description="Helical" evidence="13">
    <location>
        <begin position="94"/>
        <end position="113"/>
    </location>
</feature>
<dbReference type="FunCoup" id="A0A5F9CD39">
    <property type="interactions" value="44"/>
</dbReference>